<dbReference type="PANTHER" id="PTHR28002:SF1">
    <property type="entry name" value="MIOREX COMPLEX COMPONENT 11"/>
    <property type="match status" value="1"/>
</dbReference>
<accession>A0A9P5XHI2</accession>
<dbReference type="PANTHER" id="PTHR28002">
    <property type="entry name" value="MIOREX COMPLEX COMPONENT 11"/>
    <property type="match status" value="1"/>
</dbReference>
<sequence>MATQPKGRFAVYTNALKNISARTGTPLPSLILSFGILHELTAVVPLVGVFYASRALGVGEAIVNTVIKDTAVTSPSIPNDRTEGAHSLVLWGKQKVHGWVEEGDRWAARVGRRYGIFGYEKRRPGEVDDWNDVLAAPGHIAGDVANAVVAYGVTKALIPLRIGASLYFAPAFSRLVIEPVRRAAMRPFRKGEP</sequence>
<dbReference type="Proteomes" id="UP000807342">
    <property type="component" value="Unassembled WGS sequence"/>
</dbReference>
<dbReference type="OrthoDB" id="5580261at2759"/>
<evidence type="ECO:0000313" key="2">
    <source>
        <dbReference type="Proteomes" id="UP000807342"/>
    </source>
</evidence>
<dbReference type="GO" id="GO:0005739">
    <property type="term" value="C:mitochondrion"/>
    <property type="evidence" value="ECO:0007669"/>
    <property type="project" value="TreeGrafter"/>
</dbReference>
<reference evidence="1" key="1">
    <citation type="submission" date="2020-11" db="EMBL/GenBank/DDBJ databases">
        <authorList>
            <consortium name="DOE Joint Genome Institute"/>
            <person name="Ahrendt S."/>
            <person name="Riley R."/>
            <person name="Andreopoulos W."/>
            <person name="Labutti K."/>
            <person name="Pangilinan J."/>
            <person name="Ruiz-Duenas F.J."/>
            <person name="Barrasa J.M."/>
            <person name="Sanchez-Garcia M."/>
            <person name="Camarero S."/>
            <person name="Miyauchi S."/>
            <person name="Serrano A."/>
            <person name="Linde D."/>
            <person name="Babiker R."/>
            <person name="Drula E."/>
            <person name="Ayuso-Fernandez I."/>
            <person name="Pacheco R."/>
            <person name="Padilla G."/>
            <person name="Ferreira P."/>
            <person name="Barriuso J."/>
            <person name="Kellner H."/>
            <person name="Castanera R."/>
            <person name="Alfaro M."/>
            <person name="Ramirez L."/>
            <person name="Pisabarro A.G."/>
            <person name="Kuo A."/>
            <person name="Tritt A."/>
            <person name="Lipzen A."/>
            <person name="He G."/>
            <person name="Yan M."/>
            <person name="Ng V."/>
            <person name="Cullen D."/>
            <person name="Martin F."/>
            <person name="Rosso M.-N."/>
            <person name="Henrissat B."/>
            <person name="Hibbett D."/>
            <person name="Martinez A.T."/>
            <person name="Grigoriev I.V."/>
        </authorList>
    </citation>
    <scope>NUCLEOTIDE SEQUENCE</scope>
    <source>
        <strain evidence="1">MF-IS2</strain>
    </source>
</reference>
<dbReference type="AlphaFoldDB" id="A0A9P5XHI2"/>
<proteinExistence type="predicted"/>
<name>A0A9P5XHI2_9AGAR</name>
<protein>
    <submittedName>
        <fullName evidence="1">Uncharacterized protein</fullName>
    </submittedName>
</protein>
<dbReference type="EMBL" id="MU151084">
    <property type="protein sequence ID" value="KAF9451517.1"/>
    <property type="molecule type" value="Genomic_DNA"/>
</dbReference>
<gene>
    <name evidence="1" type="ORF">P691DRAFT_663031</name>
</gene>
<comment type="caution">
    <text evidence="1">The sequence shown here is derived from an EMBL/GenBank/DDBJ whole genome shotgun (WGS) entry which is preliminary data.</text>
</comment>
<dbReference type="Pfam" id="PF10306">
    <property type="entry name" value="FLILHELTA"/>
    <property type="match status" value="1"/>
</dbReference>
<keyword evidence="2" id="KW-1185">Reference proteome</keyword>
<organism evidence="1 2">
    <name type="scientific">Macrolepiota fuliginosa MF-IS2</name>
    <dbReference type="NCBI Taxonomy" id="1400762"/>
    <lineage>
        <taxon>Eukaryota</taxon>
        <taxon>Fungi</taxon>
        <taxon>Dikarya</taxon>
        <taxon>Basidiomycota</taxon>
        <taxon>Agaricomycotina</taxon>
        <taxon>Agaricomycetes</taxon>
        <taxon>Agaricomycetidae</taxon>
        <taxon>Agaricales</taxon>
        <taxon>Agaricineae</taxon>
        <taxon>Agaricaceae</taxon>
        <taxon>Macrolepiota</taxon>
    </lineage>
</organism>
<dbReference type="InterPro" id="IPR018811">
    <property type="entry name" value="MRX11"/>
</dbReference>
<evidence type="ECO:0000313" key="1">
    <source>
        <dbReference type="EMBL" id="KAF9451517.1"/>
    </source>
</evidence>